<evidence type="ECO:0000256" key="5">
    <source>
        <dbReference type="ARBA" id="ARBA00023136"/>
    </source>
</evidence>
<dbReference type="EMBL" id="FOXQ01000001">
    <property type="protein sequence ID" value="SFP65012.1"/>
    <property type="molecule type" value="Genomic_DNA"/>
</dbReference>
<evidence type="ECO:0000256" key="1">
    <source>
        <dbReference type="ARBA" id="ARBA00004651"/>
    </source>
</evidence>
<dbReference type="RefSeq" id="WP_090654245.1">
    <property type="nucleotide sequence ID" value="NZ_FOXQ01000001.1"/>
</dbReference>
<evidence type="ECO:0000259" key="7">
    <source>
        <dbReference type="Pfam" id="PF02687"/>
    </source>
</evidence>
<feature type="transmembrane region" description="Helical" evidence="6">
    <location>
        <begin position="356"/>
        <end position="379"/>
    </location>
</feature>
<gene>
    <name evidence="9" type="ORF">SAMN05444277_101553</name>
</gene>
<dbReference type="PANTHER" id="PTHR30572">
    <property type="entry name" value="MEMBRANE COMPONENT OF TRANSPORTER-RELATED"/>
    <property type="match status" value="1"/>
</dbReference>
<evidence type="ECO:0000313" key="10">
    <source>
        <dbReference type="Proteomes" id="UP000199031"/>
    </source>
</evidence>
<evidence type="ECO:0000256" key="3">
    <source>
        <dbReference type="ARBA" id="ARBA00022692"/>
    </source>
</evidence>
<evidence type="ECO:0000256" key="2">
    <source>
        <dbReference type="ARBA" id="ARBA00022475"/>
    </source>
</evidence>
<keyword evidence="10" id="KW-1185">Reference proteome</keyword>
<organism evidence="9 10">
    <name type="scientific">Parafilimonas terrae</name>
    <dbReference type="NCBI Taxonomy" id="1465490"/>
    <lineage>
        <taxon>Bacteria</taxon>
        <taxon>Pseudomonadati</taxon>
        <taxon>Bacteroidota</taxon>
        <taxon>Chitinophagia</taxon>
        <taxon>Chitinophagales</taxon>
        <taxon>Chitinophagaceae</taxon>
        <taxon>Parafilimonas</taxon>
    </lineage>
</organism>
<feature type="domain" description="ABC3 transporter permease C-terminal" evidence="7">
    <location>
        <begin position="700"/>
        <end position="811"/>
    </location>
</feature>
<dbReference type="OrthoDB" id="1451596at2"/>
<feature type="domain" description="MacB-like periplasmic core" evidence="8">
    <location>
        <begin position="456"/>
        <end position="650"/>
    </location>
</feature>
<feature type="transmembrane region" description="Helical" evidence="6">
    <location>
        <begin position="21"/>
        <end position="43"/>
    </location>
</feature>
<keyword evidence="3 6" id="KW-0812">Transmembrane</keyword>
<feature type="transmembrane region" description="Helical" evidence="6">
    <location>
        <begin position="399"/>
        <end position="418"/>
    </location>
</feature>
<dbReference type="Pfam" id="PF12704">
    <property type="entry name" value="MacB_PCD"/>
    <property type="match status" value="2"/>
</dbReference>
<dbReference type="InterPro" id="IPR025857">
    <property type="entry name" value="MacB_PCD"/>
</dbReference>
<reference evidence="9 10" key="1">
    <citation type="submission" date="2016-10" db="EMBL/GenBank/DDBJ databases">
        <authorList>
            <person name="de Groot N.N."/>
        </authorList>
    </citation>
    <scope>NUCLEOTIDE SEQUENCE [LARGE SCALE GENOMIC DNA]</scope>
    <source>
        <strain evidence="9 10">DSM 28286</strain>
    </source>
</reference>
<dbReference type="Proteomes" id="UP000199031">
    <property type="component" value="Unassembled WGS sequence"/>
</dbReference>
<keyword evidence="4 6" id="KW-1133">Transmembrane helix</keyword>
<sequence length="820" mass="91602">MLRNYFKTAFRSLTRNRNYTIINIAGLAVGIAVCMMIFMIIQYQTSFDEFHSKKDRIYRVLTEAHHADAATVSYTKNVPFPMPEGLKTTFPQIEQIAPVYASHNDELQPLDDNGTPVKNFKEQSGVFYTAPSFFKMFDFPLLAGSYESLKDPNNVLLTKEVAETYFGDWKTAIGKTIKLTGTYSIGAGLFQSPPVALKVSGILATIPANTDFQLKLVIAWGTDFTGDKQYGFAQPDWNGTSADFGCYVLLPPHISVDNFNQQLRAYSRKTLPPDNKNSNIIQPLSAIHYDAQAGNYSNQTISHELLNVLWLIAAFILLIACVNFINLSTAQAINRAKEVGVRKVLGSNKSQLQIQFIIETFLIVTSAVILAAVITVLALPYLNQLLELSLSFNIFSNPAIILFLLIVTIAVTALAGFYPSIVLSRFNPVNALKSKLTANTVKGISLRRGLVVFQFIIAQALIIGTLIIVKQMDYFMNQPLGFDKDAIVNVPFRPDSTGSKLTDYLRQQLLQENGVQAVSFSSNTPVEDDNNRFTTLKFDHAIKDEDFQAITKFADNEYVPVYKLQLAAGRNLQPSDMTREFLVNESFVKSLGIKNPEDILNKEVSIWGDVIKCPVVGVVKDFNDRSLRQSVAPLLITTNSTMYRQASIKLTAANISSTMQSIKKIWQQTFPDYVYEYKFLDDKIAGFYKQENQLSQLYKIFAAIAIFLSCLGLYGLASFMAAQRIKEVGIRKVLGATSANIVYLFSKEFIILIAIAFAIATPIAWYYMHQWLQDYAYRIDVSWVIFFASGMAAIIIALATISFQAIKAAVANPVKSLRTE</sequence>
<feature type="transmembrane region" description="Helical" evidence="6">
    <location>
        <begin position="308"/>
        <end position="327"/>
    </location>
</feature>
<dbReference type="GO" id="GO:0005886">
    <property type="term" value="C:plasma membrane"/>
    <property type="evidence" value="ECO:0007669"/>
    <property type="project" value="UniProtKB-SubCell"/>
</dbReference>
<evidence type="ECO:0000256" key="4">
    <source>
        <dbReference type="ARBA" id="ARBA00022989"/>
    </source>
</evidence>
<protein>
    <submittedName>
        <fullName evidence="9">MacB-like core domain-containing protein</fullName>
    </submittedName>
</protein>
<dbReference type="GO" id="GO:0022857">
    <property type="term" value="F:transmembrane transporter activity"/>
    <property type="evidence" value="ECO:0007669"/>
    <property type="project" value="TreeGrafter"/>
</dbReference>
<feature type="transmembrane region" description="Helical" evidence="6">
    <location>
        <begin position="783"/>
        <end position="806"/>
    </location>
</feature>
<feature type="domain" description="ABC3 transporter permease C-terminal" evidence="7">
    <location>
        <begin position="311"/>
        <end position="428"/>
    </location>
</feature>
<dbReference type="AlphaFoldDB" id="A0A1I5S2L1"/>
<dbReference type="STRING" id="1465490.SAMN05444277_101553"/>
<evidence type="ECO:0000259" key="8">
    <source>
        <dbReference type="Pfam" id="PF12704"/>
    </source>
</evidence>
<keyword evidence="5 6" id="KW-0472">Membrane</keyword>
<dbReference type="Pfam" id="PF02687">
    <property type="entry name" value="FtsX"/>
    <property type="match status" value="2"/>
</dbReference>
<evidence type="ECO:0000313" key="9">
    <source>
        <dbReference type="EMBL" id="SFP65012.1"/>
    </source>
</evidence>
<proteinExistence type="predicted"/>
<feature type="transmembrane region" description="Helical" evidence="6">
    <location>
        <begin position="700"/>
        <end position="722"/>
    </location>
</feature>
<dbReference type="PANTHER" id="PTHR30572:SF18">
    <property type="entry name" value="ABC-TYPE MACROLIDE FAMILY EXPORT SYSTEM PERMEASE COMPONENT 2"/>
    <property type="match status" value="1"/>
</dbReference>
<accession>A0A1I5S2L1</accession>
<feature type="transmembrane region" description="Helical" evidence="6">
    <location>
        <begin position="749"/>
        <end position="768"/>
    </location>
</feature>
<dbReference type="InterPro" id="IPR050250">
    <property type="entry name" value="Macrolide_Exporter_MacB"/>
</dbReference>
<feature type="domain" description="MacB-like periplasmic core" evidence="8">
    <location>
        <begin position="20"/>
        <end position="265"/>
    </location>
</feature>
<feature type="transmembrane region" description="Helical" evidence="6">
    <location>
        <begin position="450"/>
        <end position="469"/>
    </location>
</feature>
<dbReference type="InterPro" id="IPR003838">
    <property type="entry name" value="ABC3_permease_C"/>
</dbReference>
<evidence type="ECO:0000256" key="6">
    <source>
        <dbReference type="SAM" id="Phobius"/>
    </source>
</evidence>
<name>A0A1I5S2L1_9BACT</name>
<keyword evidence="2" id="KW-1003">Cell membrane</keyword>
<comment type="subcellular location">
    <subcellularLocation>
        <location evidence="1">Cell membrane</location>
        <topology evidence="1">Multi-pass membrane protein</topology>
    </subcellularLocation>
</comment>